<feature type="domain" description="Methyltransferase type 11" evidence="2">
    <location>
        <begin position="82"/>
        <end position="162"/>
    </location>
</feature>
<evidence type="ECO:0000259" key="2">
    <source>
        <dbReference type="Pfam" id="PF08241"/>
    </source>
</evidence>
<gene>
    <name evidence="3" type="ORF">FHL15_003617</name>
</gene>
<proteinExistence type="inferred from homology"/>
<dbReference type="Gene3D" id="3.40.50.150">
    <property type="entry name" value="Vaccinia Virus protein VP39"/>
    <property type="match status" value="1"/>
</dbReference>
<organism evidence="3 4">
    <name type="scientific">Xylaria flabelliformis</name>
    <dbReference type="NCBI Taxonomy" id="2512241"/>
    <lineage>
        <taxon>Eukaryota</taxon>
        <taxon>Fungi</taxon>
        <taxon>Dikarya</taxon>
        <taxon>Ascomycota</taxon>
        <taxon>Pezizomycotina</taxon>
        <taxon>Sordariomycetes</taxon>
        <taxon>Xylariomycetidae</taxon>
        <taxon>Xylariales</taxon>
        <taxon>Xylariaceae</taxon>
        <taxon>Xylaria</taxon>
    </lineage>
</organism>
<dbReference type="CDD" id="cd02440">
    <property type="entry name" value="AdoMet_MTases"/>
    <property type="match status" value="1"/>
</dbReference>
<dbReference type="GO" id="GO:0008757">
    <property type="term" value="F:S-adenosylmethionine-dependent methyltransferase activity"/>
    <property type="evidence" value="ECO:0007669"/>
    <property type="project" value="InterPro"/>
</dbReference>
<reference evidence="4" key="1">
    <citation type="submission" date="2019-06" db="EMBL/GenBank/DDBJ databases">
        <title>Draft genome sequence of the griseofulvin-producing fungus Xylaria cubensis strain G536.</title>
        <authorList>
            <person name="Mead M.E."/>
            <person name="Raja H.A."/>
            <person name="Steenwyk J.L."/>
            <person name="Knowles S.L."/>
            <person name="Oberlies N.H."/>
            <person name="Rokas A."/>
        </authorList>
    </citation>
    <scope>NUCLEOTIDE SEQUENCE [LARGE SCALE GENOMIC DNA]</scope>
    <source>
        <strain evidence="4">G536</strain>
    </source>
</reference>
<evidence type="ECO:0000313" key="4">
    <source>
        <dbReference type="Proteomes" id="UP000319160"/>
    </source>
</evidence>
<dbReference type="AlphaFoldDB" id="A0A553I627"/>
<dbReference type="Proteomes" id="UP000319160">
    <property type="component" value="Unassembled WGS sequence"/>
</dbReference>
<dbReference type="SUPFAM" id="SSF53335">
    <property type="entry name" value="S-adenosyl-L-methionine-dependent methyltransferases"/>
    <property type="match status" value="1"/>
</dbReference>
<protein>
    <recommendedName>
        <fullName evidence="2">Methyltransferase type 11 domain-containing protein</fullName>
    </recommendedName>
</protein>
<dbReference type="InterPro" id="IPR029063">
    <property type="entry name" value="SAM-dependent_MTases_sf"/>
</dbReference>
<dbReference type="OrthoDB" id="2013972at2759"/>
<dbReference type="STRING" id="2512241.A0A553I627"/>
<comment type="similarity">
    <text evidence="1">Belongs to the methyltransferase superfamily. LaeA methyltransferase family.</text>
</comment>
<evidence type="ECO:0000256" key="1">
    <source>
        <dbReference type="ARBA" id="ARBA00038158"/>
    </source>
</evidence>
<dbReference type="EMBL" id="VFLP01000015">
    <property type="protein sequence ID" value="TRX95659.1"/>
    <property type="molecule type" value="Genomic_DNA"/>
</dbReference>
<keyword evidence="4" id="KW-1185">Reference proteome</keyword>
<dbReference type="PANTHER" id="PTHR43591">
    <property type="entry name" value="METHYLTRANSFERASE"/>
    <property type="match status" value="1"/>
</dbReference>
<evidence type="ECO:0000313" key="3">
    <source>
        <dbReference type="EMBL" id="TRX95659.1"/>
    </source>
</evidence>
<comment type="caution">
    <text evidence="3">The sequence shown here is derived from an EMBL/GenBank/DDBJ whole genome shotgun (WGS) entry which is preliminary data.</text>
</comment>
<dbReference type="Pfam" id="PF08241">
    <property type="entry name" value="Methyltransf_11"/>
    <property type="match status" value="1"/>
</dbReference>
<dbReference type="PANTHER" id="PTHR43591:SF105">
    <property type="entry name" value="METHYLTRANSFERASE DOMAIN-CONTAINING PROTEIN-RELATED"/>
    <property type="match status" value="1"/>
</dbReference>
<name>A0A553I627_9PEZI</name>
<accession>A0A553I627</accession>
<sequence>MASEKSTAETQKARFSSGSMYEQLVGETSTRLSAAALSYLPLSTYTSTSRILDSACGPGIVSKLILSPSPGYVSVPNLPANPPPQVTGIDLSEPMIEQYKANASALGWTTAEAYVQDSQDLTRFPDAAFDAVVMGLGIFALGDAVAGVREMHRVLKPGGHAVVTTWKTRRPQEIMNRVADTIRPGTEKVLDLDPKWLTSEHLASVITAGGFDAERMQLSEAEPNWHLGSLDGLLKGLSSPMWTSQFCKGWTQEETGRWTEEVAKQLTEEEKATGTLGMVAHVCIAQKET</sequence>
<dbReference type="InterPro" id="IPR013216">
    <property type="entry name" value="Methyltransf_11"/>
</dbReference>